<dbReference type="GO" id="GO:0001664">
    <property type="term" value="F:G protein-coupled receptor binding"/>
    <property type="evidence" value="ECO:0007669"/>
    <property type="project" value="TreeGrafter"/>
</dbReference>
<accession>A0AA38X9W6</accession>
<name>A0AA38X9W6_9EURO</name>
<dbReference type="SUPFAM" id="SSF52540">
    <property type="entry name" value="P-loop containing nucleoside triphosphate hydrolases"/>
    <property type="match status" value="1"/>
</dbReference>
<evidence type="ECO:0000256" key="5">
    <source>
        <dbReference type="PIRSR" id="PIRSR601019-2"/>
    </source>
</evidence>
<evidence type="ECO:0000256" key="4">
    <source>
        <dbReference type="ARBA" id="ARBA00023224"/>
    </source>
</evidence>
<proteinExistence type="predicted"/>
<keyword evidence="3" id="KW-0342">GTP-binding</keyword>
<dbReference type="PANTHER" id="PTHR10218:SF302">
    <property type="entry name" value="GUANINE NUCLEOTIDE-BINDING PROTEIN ALPHA-5 SUBUNIT"/>
    <property type="match status" value="1"/>
</dbReference>
<organism evidence="6 7">
    <name type="scientific">Cladophialophora chaetospira</name>
    <dbReference type="NCBI Taxonomy" id="386627"/>
    <lineage>
        <taxon>Eukaryota</taxon>
        <taxon>Fungi</taxon>
        <taxon>Dikarya</taxon>
        <taxon>Ascomycota</taxon>
        <taxon>Pezizomycotina</taxon>
        <taxon>Eurotiomycetes</taxon>
        <taxon>Chaetothyriomycetidae</taxon>
        <taxon>Chaetothyriales</taxon>
        <taxon>Herpotrichiellaceae</taxon>
        <taxon>Cladophialophora</taxon>
    </lineage>
</organism>
<reference evidence="6" key="1">
    <citation type="submission" date="2022-10" db="EMBL/GenBank/DDBJ databases">
        <title>Culturing micro-colonial fungi from biological soil crusts in the Mojave desert and describing Neophaeococcomyces mojavensis, and introducing the new genera and species Taxawa tesnikishii.</title>
        <authorList>
            <person name="Kurbessoian T."/>
            <person name="Stajich J.E."/>
        </authorList>
    </citation>
    <scope>NUCLEOTIDE SEQUENCE</scope>
    <source>
        <strain evidence="6">TK_41</strain>
    </source>
</reference>
<feature type="binding site" evidence="5">
    <location>
        <position position="286"/>
    </location>
    <ligand>
        <name>Mg(2+)</name>
        <dbReference type="ChEBI" id="CHEBI:18420"/>
    </ligand>
</feature>
<dbReference type="GO" id="GO:0046872">
    <property type="term" value="F:metal ion binding"/>
    <property type="evidence" value="ECO:0007669"/>
    <property type="project" value="UniProtKB-KW"/>
</dbReference>
<dbReference type="InterPro" id="IPR011025">
    <property type="entry name" value="GproteinA_insert"/>
</dbReference>
<gene>
    <name evidence="6" type="ORF">H2200_005783</name>
</gene>
<dbReference type="InterPro" id="IPR027417">
    <property type="entry name" value="P-loop_NTPase"/>
</dbReference>
<dbReference type="Gene3D" id="1.10.400.10">
    <property type="entry name" value="GI Alpha 1, domain 2-like"/>
    <property type="match status" value="1"/>
</dbReference>
<dbReference type="SUPFAM" id="SSF47895">
    <property type="entry name" value="Transducin (alpha subunit), insertion domain"/>
    <property type="match status" value="1"/>
</dbReference>
<dbReference type="GO" id="GO:0005834">
    <property type="term" value="C:heterotrimeric G-protein complex"/>
    <property type="evidence" value="ECO:0007669"/>
    <property type="project" value="TreeGrafter"/>
</dbReference>
<dbReference type="GO" id="GO:0031683">
    <property type="term" value="F:G-protein beta/gamma-subunit complex binding"/>
    <property type="evidence" value="ECO:0007669"/>
    <property type="project" value="InterPro"/>
</dbReference>
<dbReference type="Pfam" id="PF00503">
    <property type="entry name" value="G-alpha"/>
    <property type="match status" value="1"/>
</dbReference>
<keyword evidence="1 5" id="KW-0479">Metal-binding</keyword>
<evidence type="ECO:0000313" key="6">
    <source>
        <dbReference type="EMBL" id="KAJ9609456.1"/>
    </source>
</evidence>
<dbReference type="PROSITE" id="PS51882">
    <property type="entry name" value="G_ALPHA"/>
    <property type="match status" value="1"/>
</dbReference>
<keyword evidence="2" id="KW-0547">Nucleotide-binding</keyword>
<protein>
    <submittedName>
        <fullName evidence="6">Uncharacterized protein</fullName>
    </submittedName>
</protein>
<dbReference type="AlphaFoldDB" id="A0AA38X9W6"/>
<dbReference type="GO" id="GO:0005525">
    <property type="term" value="F:GTP binding"/>
    <property type="evidence" value="ECO:0007669"/>
    <property type="project" value="UniProtKB-KW"/>
</dbReference>
<dbReference type="SMART" id="SM00275">
    <property type="entry name" value="G_alpha"/>
    <property type="match status" value="1"/>
</dbReference>
<keyword evidence="7" id="KW-1185">Reference proteome</keyword>
<sequence length="591" mass="67312">MDPISGTLGVVAGITSIISVIGKSVSALNQLRQKCRDAELNINHLTGHLRIVQTALLQVQKWAECLPENSQHFSFMIDLEDAITYCKMLVDYIHNQISKFSWGDDQLLGVGSKVIYLLEDQATKDCLNRLGHSITALNLCLNAFQCRNPQDQKQLLERKESRKVFDRARDDATSLVGFRDSASFTSFRTNVSTDSKLSRTFDFDGLLLRHKIYQNTFRSFLRRANSPTEERGTERVQRRALSDTPIFQLRSTARDSARIDLALKTDARKKSKEVKILAVGDKHGRSTIVKQMRLRYGKPFTDTEVEEYRQAITSLVVKALVAVLDYVDDLGNGFVSQASRDHAAVVRAFAESGPPEWQVPVEVAISVKRIWNNWHVQQGFAVMRQHGQTAYYLNAVERISQPGYVPNNMDIIRAPENIDTMKETELVMSSSTLRVVELRERHDMKIISQFADVQFCLFTIDQTCYDRYLDDPRRTNELKERLTYLKAVCRSSFFSKSIILLVLTNATAFKEKIATSPMRTHFQDYTGGNDAHAATKYILKKCREVNKLDLPLFWHIHDLDEGETGIDQFFRQSAASMTAVSWLREIGIGTM</sequence>
<keyword evidence="5" id="KW-0460">Magnesium</keyword>
<evidence type="ECO:0000256" key="2">
    <source>
        <dbReference type="ARBA" id="ARBA00022741"/>
    </source>
</evidence>
<dbReference type="PANTHER" id="PTHR10218">
    <property type="entry name" value="GTP-BINDING PROTEIN ALPHA SUBUNIT"/>
    <property type="match status" value="1"/>
</dbReference>
<dbReference type="GO" id="GO:0003924">
    <property type="term" value="F:GTPase activity"/>
    <property type="evidence" value="ECO:0007669"/>
    <property type="project" value="InterPro"/>
</dbReference>
<dbReference type="Proteomes" id="UP001172673">
    <property type="component" value="Unassembled WGS sequence"/>
</dbReference>
<dbReference type="FunFam" id="3.40.50.300:FF:000692">
    <property type="entry name" value="Guanine nucleotide-binding protein subunit alpha"/>
    <property type="match status" value="1"/>
</dbReference>
<keyword evidence="4" id="KW-0807">Transducer</keyword>
<dbReference type="Gene3D" id="3.40.50.300">
    <property type="entry name" value="P-loop containing nucleotide triphosphate hydrolases"/>
    <property type="match status" value="1"/>
</dbReference>
<dbReference type="InterPro" id="IPR001019">
    <property type="entry name" value="Gprotein_alpha_su"/>
</dbReference>
<dbReference type="GO" id="GO:0005737">
    <property type="term" value="C:cytoplasm"/>
    <property type="evidence" value="ECO:0007669"/>
    <property type="project" value="TreeGrafter"/>
</dbReference>
<comment type="caution">
    <text evidence="6">The sequence shown here is derived from an EMBL/GenBank/DDBJ whole genome shotgun (WGS) entry which is preliminary data.</text>
</comment>
<dbReference type="GO" id="GO:0007188">
    <property type="term" value="P:adenylate cyclase-modulating G protein-coupled receptor signaling pathway"/>
    <property type="evidence" value="ECO:0007669"/>
    <property type="project" value="TreeGrafter"/>
</dbReference>
<dbReference type="EMBL" id="JAPDRK010000008">
    <property type="protein sequence ID" value="KAJ9609456.1"/>
    <property type="molecule type" value="Genomic_DNA"/>
</dbReference>
<evidence type="ECO:0000256" key="1">
    <source>
        <dbReference type="ARBA" id="ARBA00022723"/>
    </source>
</evidence>
<evidence type="ECO:0000256" key="3">
    <source>
        <dbReference type="ARBA" id="ARBA00023134"/>
    </source>
</evidence>
<evidence type="ECO:0000313" key="7">
    <source>
        <dbReference type="Proteomes" id="UP001172673"/>
    </source>
</evidence>